<evidence type="ECO:0000256" key="9">
    <source>
        <dbReference type="SAM" id="MobiDB-lite"/>
    </source>
</evidence>
<dbReference type="SUPFAM" id="SSF103473">
    <property type="entry name" value="MFS general substrate transporter"/>
    <property type="match status" value="1"/>
</dbReference>
<dbReference type="Proteomes" id="UP001196530">
    <property type="component" value="Unassembled WGS sequence"/>
</dbReference>
<evidence type="ECO:0000256" key="10">
    <source>
        <dbReference type="SAM" id="Phobius"/>
    </source>
</evidence>
<evidence type="ECO:0000256" key="4">
    <source>
        <dbReference type="ARBA" id="ARBA00022554"/>
    </source>
</evidence>
<proteinExistence type="inferred from homology"/>
<evidence type="ECO:0000256" key="7">
    <source>
        <dbReference type="ARBA" id="ARBA00023136"/>
    </source>
</evidence>
<name>A0AAN6I819_PICAN</name>
<dbReference type="Gene3D" id="1.20.1250.20">
    <property type="entry name" value="MFS general substrate transporter like domains"/>
    <property type="match status" value="1"/>
</dbReference>
<evidence type="ECO:0000256" key="8">
    <source>
        <dbReference type="ARBA" id="ARBA00039330"/>
    </source>
</evidence>
<feature type="transmembrane region" description="Helical" evidence="10">
    <location>
        <begin position="255"/>
        <end position="274"/>
    </location>
</feature>
<keyword evidence="6 10" id="KW-1133">Transmembrane helix</keyword>
<feature type="transmembrane region" description="Helical" evidence="10">
    <location>
        <begin position="65"/>
        <end position="88"/>
    </location>
</feature>
<dbReference type="GeneID" id="66125997"/>
<dbReference type="PANTHER" id="PTHR21576">
    <property type="entry name" value="UNCHARACTERIZED NODULIN-LIKE PROTEIN"/>
    <property type="match status" value="1"/>
</dbReference>
<gene>
    <name evidence="11" type="ORF">KL928_001946</name>
</gene>
<feature type="transmembrane region" description="Helical" evidence="10">
    <location>
        <begin position="281"/>
        <end position="300"/>
    </location>
</feature>
<feature type="transmembrane region" description="Helical" evidence="10">
    <location>
        <begin position="215"/>
        <end position="235"/>
    </location>
</feature>
<evidence type="ECO:0000313" key="12">
    <source>
        <dbReference type="Proteomes" id="UP001196530"/>
    </source>
</evidence>
<dbReference type="GO" id="GO:0000329">
    <property type="term" value="C:fungal-type vacuole membrane"/>
    <property type="evidence" value="ECO:0007669"/>
    <property type="project" value="TreeGrafter"/>
</dbReference>
<dbReference type="PANTHER" id="PTHR21576:SF45">
    <property type="entry name" value="TRANSPORTER MCH1-RELATED"/>
    <property type="match status" value="1"/>
</dbReference>
<keyword evidence="3" id="KW-0813">Transport</keyword>
<feature type="transmembrane region" description="Helical" evidence="10">
    <location>
        <begin position="340"/>
        <end position="360"/>
    </location>
</feature>
<keyword evidence="7 10" id="KW-0472">Membrane</keyword>
<comment type="subcellular location">
    <subcellularLocation>
        <location evidence="1">Vacuole membrane</location>
        <topology evidence="1">Multi-pass membrane protein</topology>
    </subcellularLocation>
</comment>
<sequence>MDNLDYNQFSINIVGACMVMGLYMTLPVLGYLSDSHGPVLLAMISLILCPGYFLASAAYEYRLNYSWMCLAFFLIGCGTSSAYFCSLLTCAKIYPERKGLSISLPVTFYGLSSLVLANLFKLPVFQRTSGEIDILKVFTALALLYLVLGIFNWISSIIVTIEKEVVYQKIQGESEQREEDTEDDESTPLLNSQLLEPETQGTKFRQFLSSPSTRLLYIALFFLAGPMEIFVTNLGSLTVMVGDLSNKDVATQVNYFSMFSTMTRLLMGAATDLLGTIKATTLLLVSGIAVATLSFFLIAIDYSHFSVITSLVGIGYGSAFTLFPTLIATVWGVEILGSTWGLFLSAPAFGSLVFGMFYAFEFDTYCDISITSWNVYCLTFPFALFAAGFALSGVLVYLCWRLYWHTSRLTLENNEF</sequence>
<dbReference type="EMBL" id="JAHLUX010000003">
    <property type="protein sequence ID" value="KAG7820509.1"/>
    <property type="molecule type" value="Genomic_DNA"/>
</dbReference>
<dbReference type="AlphaFoldDB" id="A0AAN6I819"/>
<dbReference type="Pfam" id="PF07690">
    <property type="entry name" value="MFS_1"/>
    <property type="match status" value="1"/>
</dbReference>
<feature type="transmembrane region" description="Helical" evidence="10">
    <location>
        <begin position="140"/>
        <end position="161"/>
    </location>
</feature>
<dbReference type="RefSeq" id="XP_043061223.1">
    <property type="nucleotide sequence ID" value="XM_043202367.1"/>
</dbReference>
<feature type="region of interest" description="Disordered" evidence="9">
    <location>
        <begin position="173"/>
        <end position="192"/>
    </location>
</feature>
<feature type="compositionally biased region" description="Acidic residues" evidence="9">
    <location>
        <begin position="176"/>
        <end position="186"/>
    </location>
</feature>
<comment type="similarity">
    <text evidence="2">Belongs to the major facilitator superfamily.</text>
</comment>
<feature type="transmembrane region" description="Helical" evidence="10">
    <location>
        <begin position="12"/>
        <end position="32"/>
    </location>
</feature>
<keyword evidence="4" id="KW-0926">Vacuole</keyword>
<dbReference type="GO" id="GO:0022857">
    <property type="term" value="F:transmembrane transporter activity"/>
    <property type="evidence" value="ECO:0007669"/>
    <property type="project" value="InterPro"/>
</dbReference>
<feature type="transmembrane region" description="Helical" evidence="10">
    <location>
        <begin position="39"/>
        <end position="59"/>
    </location>
</feature>
<dbReference type="InterPro" id="IPR011701">
    <property type="entry name" value="MFS"/>
</dbReference>
<feature type="transmembrane region" description="Helical" evidence="10">
    <location>
        <begin position="306"/>
        <end position="333"/>
    </location>
</feature>
<dbReference type="InterPro" id="IPR036259">
    <property type="entry name" value="MFS_trans_sf"/>
</dbReference>
<reference evidence="11" key="1">
    <citation type="journal article" date="2021" name="G3 (Bethesda)">
        <title>Genomic diversity, chromosomal rearrangements, and interspecies hybridization in the ogataea polymorpha species complex.</title>
        <authorList>
            <person name="Hanson S.J."/>
            <person name="Cinneide E.O."/>
            <person name="Salzberg L.I."/>
            <person name="Wolfe K.H."/>
            <person name="McGowan J."/>
            <person name="Fitzpatrick D.A."/>
            <person name="Matlin K."/>
        </authorList>
    </citation>
    <scope>NUCLEOTIDE SEQUENCE</scope>
    <source>
        <strain evidence="11">61-244</strain>
    </source>
</reference>
<comment type="caution">
    <text evidence="11">The sequence shown here is derived from an EMBL/GenBank/DDBJ whole genome shotgun (WGS) entry which is preliminary data.</text>
</comment>
<feature type="transmembrane region" description="Helical" evidence="10">
    <location>
        <begin position="380"/>
        <end position="400"/>
    </location>
</feature>
<organism evidence="11 12">
    <name type="scientific">Pichia angusta</name>
    <name type="common">Yeast</name>
    <name type="synonym">Hansenula polymorpha</name>
    <dbReference type="NCBI Taxonomy" id="870730"/>
    <lineage>
        <taxon>Eukaryota</taxon>
        <taxon>Fungi</taxon>
        <taxon>Dikarya</taxon>
        <taxon>Ascomycota</taxon>
        <taxon>Saccharomycotina</taxon>
        <taxon>Pichiomycetes</taxon>
        <taxon>Pichiales</taxon>
        <taxon>Pichiaceae</taxon>
        <taxon>Ogataea</taxon>
    </lineage>
</organism>
<feature type="transmembrane region" description="Helical" evidence="10">
    <location>
        <begin position="100"/>
        <end position="120"/>
    </location>
</feature>
<evidence type="ECO:0000256" key="1">
    <source>
        <dbReference type="ARBA" id="ARBA00004128"/>
    </source>
</evidence>
<evidence type="ECO:0000256" key="6">
    <source>
        <dbReference type="ARBA" id="ARBA00022989"/>
    </source>
</evidence>
<protein>
    <recommendedName>
        <fullName evidence="8">Probable transporter MCH1</fullName>
    </recommendedName>
</protein>
<evidence type="ECO:0000256" key="2">
    <source>
        <dbReference type="ARBA" id="ARBA00008335"/>
    </source>
</evidence>
<evidence type="ECO:0000256" key="3">
    <source>
        <dbReference type="ARBA" id="ARBA00022448"/>
    </source>
</evidence>
<keyword evidence="5 10" id="KW-0812">Transmembrane</keyword>
<evidence type="ECO:0000256" key="5">
    <source>
        <dbReference type="ARBA" id="ARBA00022692"/>
    </source>
</evidence>
<accession>A0AAN6I819</accession>
<evidence type="ECO:0000313" key="11">
    <source>
        <dbReference type="EMBL" id="KAG7820509.1"/>
    </source>
</evidence>